<feature type="compositionally biased region" description="Low complexity" evidence="1">
    <location>
        <begin position="319"/>
        <end position="330"/>
    </location>
</feature>
<feature type="compositionally biased region" description="Polar residues" evidence="1">
    <location>
        <begin position="68"/>
        <end position="78"/>
    </location>
</feature>
<feature type="compositionally biased region" description="Basic and acidic residues" evidence="1">
    <location>
        <begin position="179"/>
        <end position="202"/>
    </location>
</feature>
<dbReference type="Proteomes" id="UP000515908">
    <property type="component" value="Chromosome 08"/>
</dbReference>
<feature type="compositionally biased region" description="Basic residues" evidence="1">
    <location>
        <begin position="275"/>
        <end position="286"/>
    </location>
</feature>
<organism evidence="2 3">
    <name type="scientific">Angomonas deanei</name>
    <dbReference type="NCBI Taxonomy" id="59799"/>
    <lineage>
        <taxon>Eukaryota</taxon>
        <taxon>Discoba</taxon>
        <taxon>Euglenozoa</taxon>
        <taxon>Kinetoplastea</taxon>
        <taxon>Metakinetoplastina</taxon>
        <taxon>Trypanosomatida</taxon>
        <taxon>Trypanosomatidae</taxon>
        <taxon>Strigomonadinae</taxon>
        <taxon>Angomonas</taxon>
    </lineage>
</organism>
<dbReference type="EMBL" id="LR877152">
    <property type="protein sequence ID" value="CAD2217268.1"/>
    <property type="molecule type" value="Genomic_DNA"/>
</dbReference>
<feature type="compositionally biased region" description="Polar residues" evidence="1">
    <location>
        <begin position="630"/>
        <end position="639"/>
    </location>
</feature>
<feature type="region of interest" description="Disordered" evidence="1">
    <location>
        <begin position="1"/>
        <end position="337"/>
    </location>
</feature>
<dbReference type="OrthoDB" id="273403at2759"/>
<feature type="compositionally biased region" description="Polar residues" evidence="1">
    <location>
        <begin position="137"/>
        <end position="148"/>
    </location>
</feature>
<protein>
    <submittedName>
        <fullName evidence="2">Uncharacterized protein</fullName>
    </submittedName>
</protein>
<evidence type="ECO:0000256" key="1">
    <source>
        <dbReference type="SAM" id="MobiDB-lite"/>
    </source>
</evidence>
<feature type="compositionally biased region" description="Low complexity" evidence="1">
    <location>
        <begin position="47"/>
        <end position="56"/>
    </location>
</feature>
<feature type="region of interest" description="Disordered" evidence="1">
    <location>
        <begin position="412"/>
        <end position="444"/>
    </location>
</feature>
<feature type="compositionally biased region" description="Basic and acidic residues" evidence="1">
    <location>
        <begin position="293"/>
        <end position="304"/>
    </location>
</feature>
<gene>
    <name evidence="2" type="ORF">ADEAN_000474600</name>
</gene>
<feature type="compositionally biased region" description="Low complexity" evidence="1">
    <location>
        <begin position="105"/>
        <end position="114"/>
    </location>
</feature>
<sequence>MSESVSATEVEIQGEVYLAPPLPRHRAPSPSVGGGTPRTSPPRRPPSRSSSRYGTPVQTARGPPVSRGPNSQPKSSVSDCGEPPQKVPSLVPSERSPSLQFYEEQASAASDQQQPTPERQLTPVDSPTFRVEEESRSISFQVEPSRNASPAYPKDVSITFVAETEREGSVQFMEEAEEDRALSIEKEEEKPFQLNVDERRDSTGSASLKSGERLTAAPSPQKRRADPNEYDRPWRSGSVPGSPTRPTPKEPESPATPKGYVPSVYDRPWRTGAKSPRKTSVKKKRPPPAAKAAPKEPVHPERRVSKLSHTLEPIPVTPTPSSVVSDKPTTPASPPRVEARGVCDILGEEVQEWGELVSQQNNLLLLLNHARQREREVQRGEKAAVVEARTLSRVTGELYRLRDLIVRKTGCDLTGAPLPRNRSSRSRSRSPGKTPRSGRKSYVDRLYPHDTVAPQATDYIAMKRQEKLDHPSVLSDDELTEEERQQNAEALEAWREERAQMRRVRAQLLKEQKEYQHHLRRGTNIKDLSVITPVSPRGPIEREAIKHYGVVDKDGYDVISALRVQAKNSEVQLAEAKEKLRKEEAMREGRRGQLQQELQQLKIDREEKKQAYTESVQHLQETLRRAQELRQASQSSESLTPRRKFDTRSLLADKIKHVESSLEEAKVNQRETRRKSRASTPRRLQ</sequence>
<proteinExistence type="predicted"/>
<reference evidence="2 3" key="1">
    <citation type="submission" date="2020-08" db="EMBL/GenBank/DDBJ databases">
        <authorList>
            <person name="Newling K."/>
            <person name="Davey J."/>
            <person name="Forrester S."/>
        </authorList>
    </citation>
    <scope>NUCLEOTIDE SEQUENCE [LARGE SCALE GENOMIC DNA]</scope>
    <source>
        <strain evidence="3">Crithidia deanei Carvalho (ATCC PRA-265)</strain>
    </source>
</reference>
<evidence type="ECO:0000313" key="2">
    <source>
        <dbReference type="EMBL" id="CAD2217268.1"/>
    </source>
</evidence>
<dbReference type="AlphaFoldDB" id="A0A7G2CBU6"/>
<accession>A0A7G2CBU6</accession>
<dbReference type="VEuPathDB" id="TriTrypDB:ADEAN_000474600"/>
<feature type="compositionally biased region" description="Basic and acidic residues" evidence="1">
    <location>
        <begin position="223"/>
        <end position="234"/>
    </location>
</feature>
<feature type="compositionally biased region" description="Polar residues" evidence="1">
    <location>
        <begin position="115"/>
        <end position="125"/>
    </location>
</feature>
<evidence type="ECO:0000313" key="3">
    <source>
        <dbReference type="Proteomes" id="UP000515908"/>
    </source>
</evidence>
<feature type="compositionally biased region" description="Basic and acidic residues" evidence="1">
    <location>
        <begin position="643"/>
        <end position="671"/>
    </location>
</feature>
<feature type="region of interest" description="Disordered" evidence="1">
    <location>
        <begin position="625"/>
        <end position="685"/>
    </location>
</feature>
<name>A0A7G2CBU6_9TRYP</name>
<keyword evidence="3" id="KW-1185">Reference proteome</keyword>